<evidence type="ECO:0000256" key="2">
    <source>
        <dbReference type="ARBA" id="ARBA00023004"/>
    </source>
</evidence>
<keyword evidence="3" id="KW-0560">Oxidoreductase</keyword>
<sequence>MNSVVKPDGGESHPLEESRSLEAMLSGTTSVETFFQTFWQRACGYFPNTFLDSPPKAESMSRCAWNKERVEQNAYHELVRNGWSVLVQLLETSRNRPEHDADLSHQSIPLLFRDQTTLTLEEQVLYDDSLFAAFLDGCSVVTNHADRRSPWIAALCEDLQASFPHVYANTYLTPPGSQTVPAHADDRDVFVIQLVGCKAWKIYRNIPVPYPYSHEQVGKGELEVPGQVLDGPVLTDRVLAPGDVLYMPRGYVHEAHAVDGGPSFHVTVALATQDWTLAGLVTAATEASLTQQRSYRQAVPRCFGRRSFESIAVDDKQSLQKQLDDAFRILREKITVESVHNNLRTKFDRHNQRALETRRRLVLEASLNALCVENTLPGGVVGRQAADGVLWRTAIRCSTVDERATLPISAKPRGLNVREECCDFIMDILQLVKRNSGKAYGVSELRALLPATSNAIAVCDLTILCFAKQCVELGAFSVVRM</sequence>
<keyword evidence="3" id="KW-0539">Nucleus</keyword>
<dbReference type="AlphaFoldDB" id="A0A8J9SJZ9"/>
<dbReference type="InterPro" id="IPR039994">
    <property type="entry name" value="NO66-like"/>
</dbReference>
<dbReference type="EMBL" id="OU594950">
    <property type="protein sequence ID" value="CAG9294125.1"/>
    <property type="molecule type" value="Genomic_DNA"/>
</dbReference>
<dbReference type="Pfam" id="PF08007">
    <property type="entry name" value="JmjC_2"/>
    <property type="match status" value="1"/>
</dbReference>
<reference evidence="5" key="1">
    <citation type="submission" date="2022-02" db="EMBL/GenBank/DDBJ databases">
        <authorList>
            <person name="Giguere J D."/>
        </authorList>
    </citation>
    <scope>NUCLEOTIDE SEQUENCE</scope>
    <source>
        <strain evidence="5">CCAP 1055/1</strain>
    </source>
</reference>
<dbReference type="EC" id="1.14.11.-" evidence="3"/>
<evidence type="ECO:0000256" key="3">
    <source>
        <dbReference type="RuleBase" id="RU366061"/>
    </source>
</evidence>
<dbReference type="Gene3D" id="2.60.120.650">
    <property type="entry name" value="Cupin"/>
    <property type="match status" value="1"/>
</dbReference>
<dbReference type="PANTHER" id="PTHR13096:SF8">
    <property type="entry name" value="RIBOSOMAL OXYGENASE 1"/>
    <property type="match status" value="1"/>
</dbReference>
<dbReference type="GO" id="GO:0032453">
    <property type="term" value="F:histone H3K4 demethylase activity"/>
    <property type="evidence" value="ECO:0007669"/>
    <property type="project" value="TreeGrafter"/>
</dbReference>
<dbReference type="PANTHER" id="PTHR13096">
    <property type="entry name" value="MINA53 MYC INDUCED NUCLEAR ANTIGEN"/>
    <property type="match status" value="1"/>
</dbReference>
<comment type="cofactor">
    <cofactor evidence="3">
        <name>Fe(2+)</name>
        <dbReference type="ChEBI" id="CHEBI:29033"/>
    </cofactor>
    <text evidence="3">Binds 1 Fe(2+) ion per subunit.</text>
</comment>
<comment type="function">
    <text evidence="3">Oxygenase that can act as both a histone lysine demethylase and a ribosomal histidine hydroxylase.</text>
</comment>
<dbReference type="SUPFAM" id="SSF51197">
    <property type="entry name" value="Clavaminate synthase-like"/>
    <property type="match status" value="1"/>
</dbReference>
<keyword evidence="3" id="KW-0805">Transcription regulation</keyword>
<evidence type="ECO:0000313" key="5">
    <source>
        <dbReference type="EMBL" id="CAG9294125.1"/>
    </source>
</evidence>
<dbReference type="GO" id="GO:0005506">
    <property type="term" value="F:iron ion binding"/>
    <property type="evidence" value="ECO:0007669"/>
    <property type="project" value="UniProtKB-UniRule"/>
</dbReference>
<keyword evidence="3" id="KW-0804">Transcription</keyword>
<dbReference type="PROSITE" id="PS51184">
    <property type="entry name" value="JMJC"/>
    <property type="match status" value="1"/>
</dbReference>
<comment type="subcellular location">
    <subcellularLocation>
        <location evidence="3">Nucleus</location>
    </subcellularLocation>
</comment>
<accession>A0A8J9SJZ9</accession>
<evidence type="ECO:0000259" key="4">
    <source>
        <dbReference type="PROSITE" id="PS51184"/>
    </source>
</evidence>
<organism evidence="5">
    <name type="scientific">Phaeodactylum tricornutum</name>
    <name type="common">Diatom</name>
    <dbReference type="NCBI Taxonomy" id="2850"/>
    <lineage>
        <taxon>Eukaryota</taxon>
        <taxon>Sar</taxon>
        <taxon>Stramenopiles</taxon>
        <taxon>Ochrophyta</taxon>
        <taxon>Bacillariophyta</taxon>
        <taxon>Bacillariophyceae</taxon>
        <taxon>Bacillariophycidae</taxon>
        <taxon>Naviculales</taxon>
        <taxon>Phaeodactylaceae</taxon>
        <taxon>Phaeodactylum</taxon>
    </lineage>
</organism>
<protein>
    <recommendedName>
        <fullName evidence="3">Bifunctional lysine-specific demethylase and histidyl-hydroxylase</fullName>
        <ecNumber evidence="3">1.14.11.-</ecNumber>
    </recommendedName>
</protein>
<evidence type="ECO:0000256" key="1">
    <source>
        <dbReference type="ARBA" id="ARBA00022723"/>
    </source>
</evidence>
<keyword evidence="1 3" id="KW-0479">Metal-binding</keyword>
<proteinExistence type="inferred from homology"/>
<keyword evidence="2 3" id="KW-0408">Iron</keyword>
<name>A0A8J9SJZ9_PHATR</name>
<gene>
    <name evidence="5" type="ORF">PTTT1_LOCUS53682</name>
</gene>
<dbReference type="Proteomes" id="UP000836788">
    <property type="component" value="Chromosome 9"/>
</dbReference>
<comment type="similarity">
    <text evidence="3">Belongs to the ROX family.</text>
</comment>
<dbReference type="GO" id="GO:0005730">
    <property type="term" value="C:nucleolus"/>
    <property type="evidence" value="ECO:0007669"/>
    <property type="project" value="TreeGrafter"/>
</dbReference>
<keyword evidence="3" id="KW-0223">Dioxygenase</keyword>
<dbReference type="GO" id="GO:0051864">
    <property type="term" value="F:histone H3K36 demethylase activity"/>
    <property type="evidence" value="ECO:0007669"/>
    <property type="project" value="TreeGrafter"/>
</dbReference>
<feature type="domain" description="JmjC" evidence="4">
    <location>
        <begin position="138"/>
        <end position="287"/>
    </location>
</feature>
<dbReference type="InterPro" id="IPR003347">
    <property type="entry name" value="JmjC_dom"/>
</dbReference>